<keyword evidence="2" id="KW-1185">Reference proteome</keyword>
<reference evidence="1" key="1">
    <citation type="submission" date="2021-01" db="EMBL/GenBank/DDBJ databases">
        <authorList>
            <consortium name="Genoscope - CEA"/>
            <person name="William W."/>
        </authorList>
    </citation>
    <scope>NUCLEOTIDE SEQUENCE</scope>
</reference>
<dbReference type="OMA" id="CKANNRM"/>
<sequence>MFYIGQTNIEFEGECVFRLIQIMFGRQQLRSYPTESSEFIEYKANNRMYAQVLATTRESKESGMLSKLVTLREQISTIGSPRTTVKTSRGMSEHVGVISPRSFGRRLDEKLPMKELGEIANYFNTLRAEQAKTLSKNYVNEMVRLQQCIEKKLKR</sequence>
<dbReference type="AlphaFoldDB" id="A0A8S1PEJ7"/>
<gene>
    <name evidence="1" type="ORF">PPRIM_AZ9-3.1.T1160058</name>
</gene>
<evidence type="ECO:0000313" key="2">
    <source>
        <dbReference type="Proteomes" id="UP000688137"/>
    </source>
</evidence>
<organism evidence="1 2">
    <name type="scientific">Paramecium primaurelia</name>
    <dbReference type="NCBI Taxonomy" id="5886"/>
    <lineage>
        <taxon>Eukaryota</taxon>
        <taxon>Sar</taxon>
        <taxon>Alveolata</taxon>
        <taxon>Ciliophora</taxon>
        <taxon>Intramacronucleata</taxon>
        <taxon>Oligohymenophorea</taxon>
        <taxon>Peniculida</taxon>
        <taxon>Parameciidae</taxon>
        <taxon>Paramecium</taxon>
    </lineage>
</organism>
<evidence type="ECO:0000313" key="1">
    <source>
        <dbReference type="EMBL" id="CAD8101640.1"/>
    </source>
</evidence>
<comment type="caution">
    <text evidence="1">The sequence shown here is derived from an EMBL/GenBank/DDBJ whole genome shotgun (WGS) entry which is preliminary data.</text>
</comment>
<name>A0A8S1PEJ7_PARPR</name>
<accession>A0A8S1PEJ7</accession>
<dbReference type="EMBL" id="CAJJDM010000119">
    <property type="protein sequence ID" value="CAD8101640.1"/>
    <property type="molecule type" value="Genomic_DNA"/>
</dbReference>
<protein>
    <submittedName>
        <fullName evidence="1">Uncharacterized protein</fullName>
    </submittedName>
</protein>
<proteinExistence type="predicted"/>
<dbReference type="Proteomes" id="UP000688137">
    <property type="component" value="Unassembled WGS sequence"/>
</dbReference>